<dbReference type="SUPFAM" id="SSF46561">
    <property type="entry name" value="Ribosomal protein L29 (L29p)"/>
    <property type="match status" value="1"/>
</dbReference>
<evidence type="ECO:0000256" key="1">
    <source>
        <dbReference type="ARBA" id="ARBA00009254"/>
    </source>
</evidence>
<evidence type="ECO:0000256" key="3">
    <source>
        <dbReference type="ARBA" id="ARBA00023274"/>
    </source>
</evidence>
<protein>
    <recommendedName>
        <fullName evidence="4 5">Large ribosomal subunit protein uL29</fullName>
    </recommendedName>
</protein>
<dbReference type="GO" id="GO:0005840">
    <property type="term" value="C:ribosome"/>
    <property type="evidence" value="ECO:0007669"/>
    <property type="project" value="UniProtKB-KW"/>
</dbReference>
<dbReference type="InterPro" id="IPR036049">
    <property type="entry name" value="Ribosomal_uL29_sf"/>
</dbReference>
<dbReference type="Gene3D" id="1.10.287.310">
    <property type="match status" value="1"/>
</dbReference>
<dbReference type="HAMAP" id="MF_00374">
    <property type="entry name" value="Ribosomal_uL29"/>
    <property type="match status" value="1"/>
</dbReference>
<dbReference type="Proteomes" id="UP000703893">
    <property type="component" value="Unassembled WGS sequence"/>
</dbReference>
<reference evidence="6 7" key="1">
    <citation type="submission" date="2019-03" db="EMBL/GenBank/DDBJ databases">
        <title>Lake Tanganyika Metagenome-Assembled Genomes (MAGs).</title>
        <authorList>
            <person name="Tran P."/>
        </authorList>
    </citation>
    <scope>NUCLEOTIDE SEQUENCE [LARGE SCALE GENOMIC DNA]</scope>
    <source>
        <strain evidence="6">K_DeepCast_65m_m2_236</strain>
    </source>
</reference>
<dbReference type="GO" id="GO:0003735">
    <property type="term" value="F:structural constituent of ribosome"/>
    <property type="evidence" value="ECO:0007669"/>
    <property type="project" value="InterPro"/>
</dbReference>
<dbReference type="EMBL" id="VGJX01000666">
    <property type="protein sequence ID" value="MBM3275653.1"/>
    <property type="molecule type" value="Genomic_DNA"/>
</dbReference>
<sequence>MPKTTTTYGDLLGKTPDELRAELKAAKEELFQLRFQLAIKQLENTAKIGEVRHRVAQLTAALNESLLKAKGA</sequence>
<dbReference type="GO" id="GO:1990904">
    <property type="term" value="C:ribonucleoprotein complex"/>
    <property type="evidence" value="ECO:0007669"/>
    <property type="project" value="UniProtKB-KW"/>
</dbReference>
<name>A0A937X5D7_9BACT</name>
<evidence type="ECO:0000256" key="5">
    <source>
        <dbReference type="HAMAP-Rule" id="MF_00374"/>
    </source>
</evidence>
<evidence type="ECO:0000313" key="6">
    <source>
        <dbReference type="EMBL" id="MBM3275653.1"/>
    </source>
</evidence>
<evidence type="ECO:0000313" key="7">
    <source>
        <dbReference type="Proteomes" id="UP000703893"/>
    </source>
</evidence>
<dbReference type="AlphaFoldDB" id="A0A937X5D7"/>
<proteinExistence type="inferred from homology"/>
<organism evidence="6 7">
    <name type="scientific">Candidatus Tanganyikabacteria bacterium</name>
    <dbReference type="NCBI Taxonomy" id="2961651"/>
    <lineage>
        <taxon>Bacteria</taxon>
        <taxon>Bacillati</taxon>
        <taxon>Candidatus Sericytochromatia</taxon>
        <taxon>Candidatus Tanganyikabacteria</taxon>
    </lineage>
</organism>
<dbReference type="PROSITE" id="PS00579">
    <property type="entry name" value="RIBOSOMAL_L29"/>
    <property type="match status" value="1"/>
</dbReference>
<dbReference type="NCBIfam" id="TIGR00012">
    <property type="entry name" value="L29"/>
    <property type="match status" value="1"/>
</dbReference>
<comment type="caution">
    <text evidence="6">The sequence shown here is derived from an EMBL/GenBank/DDBJ whole genome shotgun (WGS) entry which is preliminary data.</text>
</comment>
<comment type="similarity">
    <text evidence="1 5">Belongs to the universal ribosomal protein uL29 family.</text>
</comment>
<dbReference type="InterPro" id="IPR001854">
    <property type="entry name" value="Ribosomal_uL29"/>
</dbReference>
<dbReference type="CDD" id="cd00427">
    <property type="entry name" value="Ribosomal_L29_HIP"/>
    <property type="match status" value="1"/>
</dbReference>
<evidence type="ECO:0000256" key="4">
    <source>
        <dbReference type="ARBA" id="ARBA00035204"/>
    </source>
</evidence>
<dbReference type="GO" id="GO:0006412">
    <property type="term" value="P:translation"/>
    <property type="evidence" value="ECO:0007669"/>
    <property type="project" value="UniProtKB-UniRule"/>
</dbReference>
<dbReference type="InterPro" id="IPR018254">
    <property type="entry name" value="Ribosomal_uL29_CS"/>
</dbReference>
<evidence type="ECO:0000256" key="2">
    <source>
        <dbReference type="ARBA" id="ARBA00022980"/>
    </source>
</evidence>
<keyword evidence="3 5" id="KW-0687">Ribonucleoprotein</keyword>
<keyword evidence="2 5" id="KW-0689">Ribosomal protein</keyword>
<gene>
    <name evidence="5 6" type="primary">rpmC</name>
    <name evidence="6" type="ORF">FJZ00_10905</name>
</gene>
<accession>A0A937X5D7</accession>
<dbReference type="Pfam" id="PF00831">
    <property type="entry name" value="Ribosomal_L29"/>
    <property type="match status" value="1"/>
</dbReference>